<dbReference type="OrthoDB" id="47007at2759"/>
<dbReference type="CDD" id="cd05233">
    <property type="entry name" value="SDR_c"/>
    <property type="match status" value="1"/>
</dbReference>
<keyword evidence="6" id="KW-1185">Reference proteome</keyword>
<evidence type="ECO:0000313" key="6">
    <source>
        <dbReference type="Proteomes" id="UP000095009"/>
    </source>
</evidence>
<dbReference type="InterPro" id="IPR002347">
    <property type="entry name" value="SDR_fam"/>
</dbReference>
<keyword evidence="3" id="KW-0521">NADP</keyword>
<comment type="catalytic activity">
    <reaction evidence="4">
        <text>a (3R)-hydroxyacyl-[ACP] + NADP(+) = a 3-oxoacyl-[ACP] + NADPH + H(+)</text>
        <dbReference type="Rhea" id="RHEA:17397"/>
        <dbReference type="Rhea" id="RHEA-COMP:9916"/>
        <dbReference type="Rhea" id="RHEA-COMP:9945"/>
        <dbReference type="ChEBI" id="CHEBI:15378"/>
        <dbReference type="ChEBI" id="CHEBI:57783"/>
        <dbReference type="ChEBI" id="CHEBI:58349"/>
        <dbReference type="ChEBI" id="CHEBI:78776"/>
        <dbReference type="ChEBI" id="CHEBI:78827"/>
        <dbReference type="EC" id="1.1.1.100"/>
    </reaction>
</comment>
<dbReference type="InterPro" id="IPR050259">
    <property type="entry name" value="SDR"/>
</dbReference>
<dbReference type="FunFam" id="3.40.50.720:FF:000084">
    <property type="entry name" value="Short-chain dehydrogenase reductase"/>
    <property type="match status" value="1"/>
</dbReference>
<dbReference type="EMBL" id="KV454406">
    <property type="protein sequence ID" value="ODQ67807.1"/>
    <property type="molecule type" value="Genomic_DNA"/>
</dbReference>
<dbReference type="EC" id="1.1.1.100" evidence="2"/>
<accession>A0A1E3PSJ8</accession>
<dbReference type="InterPro" id="IPR036291">
    <property type="entry name" value="NAD(P)-bd_dom_sf"/>
</dbReference>
<dbReference type="GO" id="GO:0004316">
    <property type="term" value="F:3-oxoacyl-[acyl-carrier-protein] reductase (NADPH) activity"/>
    <property type="evidence" value="ECO:0007669"/>
    <property type="project" value="UniProtKB-EC"/>
</dbReference>
<evidence type="ECO:0000256" key="1">
    <source>
        <dbReference type="ARBA" id="ARBA00006484"/>
    </source>
</evidence>
<evidence type="ECO:0000256" key="4">
    <source>
        <dbReference type="ARBA" id="ARBA00048508"/>
    </source>
</evidence>
<dbReference type="SUPFAM" id="SSF51735">
    <property type="entry name" value="NAD(P)-binding Rossmann-fold domains"/>
    <property type="match status" value="1"/>
</dbReference>
<gene>
    <name evidence="5" type="ORF">NADFUDRAFT_48473</name>
</gene>
<evidence type="ECO:0000256" key="3">
    <source>
        <dbReference type="ARBA" id="ARBA00022857"/>
    </source>
</evidence>
<dbReference type="AlphaFoldDB" id="A0A1E3PSJ8"/>
<dbReference type="Pfam" id="PF13561">
    <property type="entry name" value="adh_short_C2"/>
    <property type="match status" value="1"/>
</dbReference>
<dbReference type="PANTHER" id="PTHR42879">
    <property type="entry name" value="3-OXOACYL-(ACYL-CARRIER-PROTEIN) REDUCTASE"/>
    <property type="match status" value="1"/>
</dbReference>
<proteinExistence type="inferred from homology"/>
<comment type="similarity">
    <text evidence="1">Belongs to the short-chain dehydrogenases/reductases (SDR) family.</text>
</comment>
<protein>
    <recommendedName>
        <fullName evidence="2">3-oxoacyl-[acyl-carrier-protein] reductase</fullName>
        <ecNumber evidence="2">1.1.1.100</ecNumber>
    </recommendedName>
</protein>
<sequence length="249" mass="26122">MNSSLLGKVAVVTGASRGIGRAIAESYAKYGAKVVVSDIDNSEGQTTVESINNAGGNAVYFHADVSCAKAHQELVDFAMKTYGRLDIACNNAGIAPPSFKVADVPIDLWHKVIKINLDGVFYGARAQIPAMLKNGGGTIVNISSILGKVAFPELGAYSPSKHGVIGLTKQIALDYAPQNIRSIAIGPAFIQTELLDGLSPDFDSLLKLHPIGRLGKPNEIGEAVASLCSDSFSFLNGAYVPIDGGFLTQ</sequence>
<evidence type="ECO:0000256" key="2">
    <source>
        <dbReference type="ARBA" id="ARBA00012948"/>
    </source>
</evidence>
<evidence type="ECO:0000313" key="5">
    <source>
        <dbReference type="EMBL" id="ODQ67807.1"/>
    </source>
</evidence>
<dbReference type="PRINTS" id="PR00081">
    <property type="entry name" value="GDHRDH"/>
</dbReference>
<organism evidence="5 6">
    <name type="scientific">Nadsonia fulvescens var. elongata DSM 6958</name>
    <dbReference type="NCBI Taxonomy" id="857566"/>
    <lineage>
        <taxon>Eukaryota</taxon>
        <taxon>Fungi</taxon>
        <taxon>Dikarya</taxon>
        <taxon>Ascomycota</taxon>
        <taxon>Saccharomycotina</taxon>
        <taxon>Dipodascomycetes</taxon>
        <taxon>Dipodascales</taxon>
        <taxon>Dipodascales incertae sedis</taxon>
        <taxon>Nadsonia</taxon>
    </lineage>
</organism>
<dbReference type="PRINTS" id="PR00080">
    <property type="entry name" value="SDRFAMILY"/>
</dbReference>
<dbReference type="PANTHER" id="PTHR42879:SF2">
    <property type="entry name" value="3-OXOACYL-[ACYL-CARRIER-PROTEIN] REDUCTASE FABG"/>
    <property type="match status" value="1"/>
</dbReference>
<dbReference type="STRING" id="857566.A0A1E3PSJ8"/>
<dbReference type="Proteomes" id="UP000095009">
    <property type="component" value="Unassembled WGS sequence"/>
</dbReference>
<reference evidence="5 6" key="1">
    <citation type="journal article" date="2016" name="Proc. Natl. Acad. Sci. U.S.A.">
        <title>Comparative genomics of biotechnologically important yeasts.</title>
        <authorList>
            <person name="Riley R."/>
            <person name="Haridas S."/>
            <person name="Wolfe K.H."/>
            <person name="Lopes M.R."/>
            <person name="Hittinger C.T."/>
            <person name="Goeker M."/>
            <person name="Salamov A.A."/>
            <person name="Wisecaver J.H."/>
            <person name="Long T.M."/>
            <person name="Calvey C.H."/>
            <person name="Aerts A.L."/>
            <person name="Barry K.W."/>
            <person name="Choi C."/>
            <person name="Clum A."/>
            <person name="Coughlan A.Y."/>
            <person name="Deshpande S."/>
            <person name="Douglass A.P."/>
            <person name="Hanson S.J."/>
            <person name="Klenk H.-P."/>
            <person name="LaButti K.M."/>
            <person name="Lapidus A."/>
            <person name="Lindquist E.A."/>
            <person name="Lipzen A.M."/>
            <person name="Meier-Kolthoff J.P."/>
            <person name="Ohm R.A."/>
            <person name="Otillar R.P."/>
            <person name="Pangilinan J.L."/>
            <person name="Peng Y."/>
            <person name="Rokas A."/>
            <person name="Rosa C.A."/>
            <person name="Scheuner C."/>
            <person name="Sibirny A.A."/>
            <person name="Slot J.C."/>
            <person name="Stielow J.B."/>
            <person name="Sun H."/>
            <person name="Kurtzman C.P."/>
            <person name="Blackwell M."/>
            <person name="Grigoriev I.V."/>
            <person name="Jeffries T.W."/>
        </authorList>
    </citation>
    <scope>NUCLEOTIDE SEQUENCE [LARGE SCALE GENOMIC DNA]</scope>
    <source>
        <strain evidence="5 6">DSM 6958</strain>
    </source>
</reference>
<dbReference type="NCBIfam" id="NF005559">
    <property type="entry name" value="PRK07231.1"/>
    <property type="match status" value="1"/>
</dbReference>
<dbReference type="Gene3D" id="3.40.50.720">
    <property type="entry name" value="NAD(P)-binding Rossmann-like Domain"/>
    <property type="match status" value="1"/>
</dbReference>
<name>A0A1E3PSJ8_9ASCO</name>